<feature type="domain" description="NADAR" evidence="2">
    <location>
        <begin position="235"/>
        <end position="332"/>
    </location>
</feature>
<dbReference type="GeneID" id="89975990"/>
<organism evidence="3 4">
    <name type="scientific">Exophiala bonariae</name>
    <dbReference type="NCBI Taxonomy" id="1690606"/>
    <lineage>
        <taxon>Eukaryota</taxon>
        <taxon>Fungi</taxon>
        <taxon>Dikarya</taxon>
        <taxon>Ascomycota</taxon>
        <taxon>Pezizomycotina</taxon>
        <taxon>Eurotiomycetes</taxon>
        <taxon>Chaetothyriomycetidae</taxon>
        <taxon>Chaetothyriales</taxon>
        <taxon>Herpotrichiellaceae</taxon>
        <taxon>Exophiala</taxon>
    </lineage>
</organism>
<dbReference type="CDD" id="cd15457">
    <property type="entry name" value="NADAR"/>
    <property type="match status" value="1"/>
</dbReference>
<dbReference type="Proteomes" id="UP001358417">
    <property type="component" value="Unassembled WGS sequence"/>
</dbReference>
<evidence type="ECO:0000313" key="3">
    <source>
        <dbReference type="EMBL" id="KAK5061283.1"/>
    </source>
</evidence>
<accession>A0AAV9NM57</accession>
<name>A0AAV9NM57_9EURO</name>
<dbReference type="SUPFAM" id="SSF143990">
    <property type="entry name" value="YbiA-like"/>
    <property type="match status" value="1"/>
</dbReference>
<reference evidence="3 4" key="1">
    <citation type="submission" date="2023-08" db="EMBL/GenBank/DDBJ databases">
        <title>Black Yeasts Isolated from many extreme environments.</title>
        <authorList>
            <person name="Coleine C."/>
            <person name="Stajich J.E."/>
            <person name="Selbmann L."/>
        </authorList>
    </citation>
    <scope>NUCLEOTIDE SEQUENCE [LARGE SCALE GENOMIC DNA]</scope>
    <source>
        <strain evidence="3 4">CCFEE 5792</strain>
    </source>
</reference>
<evidence type="ECO:0000256" key="1">
    <source>
        <dbReference type="SAM" id="MobiDB-lite"/>
    </source>
</evidence>
<evidence type="ECO:0000313" key="4">
    <source>
        <dbReference type="Proteomes" id="UP001358417"/>
    </source>
</evidence>
<feature type="compositionally biased region" description="Polar residues" evidence="1">
    <location>
        <begin position="41"/>
        <end position="52"/>
    </location>
</feature>
<dbReference type="Gene3D" id="1.10.357.40">
    <property type="entry name" value="YbiA-like"/>
    <property type="match status" value="1"/>
</dbReference>
<dbReference type="EMBL" id="JAVRRD010000003">
    <property type="protein sequence ID" value="KAK5061283.1"/>
    <property type="molecule type" value="Genomic_DNA"/>
</dbReference>
<keyword evidence="4" id="KW-1185">Reference proteome</keyword>
<feature type="region of interest" description="Disordered" evidence="1">
    <location>
        <begin position="1"/>
        <end position="104"/>
    </location>
</feature>
<dbReference type="RefSeq" id="XP_064710380.1">
    <property type="nucleotide sequence ID" value="XM_064851377.1"/>
</dbReference>
<feature type="compositionally biased region" description="Basic and acidic residues" evidence="1">
    <location>
        <begin position="11"/>
        <end position="28"/>
    </location>
</feature>
<dbReference type="InterPro" id="IPR012816">
    <property type="entry name" value="NADAR"/>
</dbReference>
<protein>
    <recommendedName>
        <fullName evidence="2">NADAR domain-containing protein</fullName>
    </recommendedName>
</protein>
<gene>
    <name evidence="3" type="ORF">LTR84_007825</name>
</gene>
<feature type="compositionally biased region" description="Polar residues" evidence="1">
    <location>
        <begin position="1"/>
        <end position="10"/>
    </location>
</feature>
<dbReference type="AlphaFoldDB" id="A0AAV9NM57"/>
<comment type="caution">
    <text evidence="3">The sequence shown here is derived from an EMBL/GenBank/DDBJ whole genome shotgun (WGS) entry which is preliminary data.</text>
</comment>
<dbReference type="Pfam" id="PF08719">
    <property type="entry name" value="NADAR"/>
    <property type="match status" value="1"/>
</dbReference>
<evidence type="ECO:0000259" key="2">
    <source>
        <dbReference type="Pfam" id="PF08719"/>
    </source>
</evidence>
<proteinExistence type="predicted"/>
<sequence>MSAGGVNNQDSKLRSASDDVDNDRETTTTRRYPRRNRKEVLTTSNKTSTASVSIIHKASHKRKAVSPKPPGSKSELGTMDSSFKEERQVKTSRKAPRKQSGSDRGIRITDKHILFWGSVLSNWNLGSTFPGSRLVELLIPRLVEHGVEHPRRTSVSTKLLEHHNFVCGEQAMMACKAWLFEKGPVLEQDVEELQLTDPSSFFDVFQDPAAFSDVSLPRNLGSASDLLAKARKTYLWQILLNSSPRHQKGLGRKIPNFSPDIWSTSCVPIVVSVCIARAECEDELKKLYRHVGDRKFVEGSPMDRIWGVGLRWDNPLADAEENWKGTNLLGKCHDQAAAFSNTGDF</sequence>
<dbReference type="InterPro" id="IPR037238">
    <property type="entry name" value="YbiA-like_sf"/>
</dbReference>